<dbReference type="AlphaFoldDB" id="A0A4U1J3R7"/>
<sequence length="168" mass="18809">MATPKNMLPDCGLYLTSQPLPGNEQKVPANTIVYFHNHSDSGLPQVIAPDHNIHNRWHFHGPGIEFRGLNWAGTLKKLTPEGFYTLRRELTFEGGSWPKGAIVQLGYTREGDPILFIGRVRSRLEENDLFFSDKGLKLKRDQLNVLEPAPVFQEPDDGSSGHAPNATH</sequence>
<dbReference type="EMBL" id="SSMQ01000037">
    <property type="protein sequence ID" value="TKD01833.1"/>
    <property type="molecule type" value="Genomic_DNA"/>
</dbReference>
<proteinExistence type="predicted"/>
<comment type="caution">
    <text evidence="2">The sequence shown here is derived from an EMBL/GenBank/DDBJ whole genome shotgun (WGS) entry which is preliminary data.</text>
</comment>
<evidence type="ECO:0000313" key="2">
    <source>
        <dbReference type="EMBL" id="TKD01833.1"/>
    </source>
</evidence>
<keyword evidence="3" id="KW-1185">Reference proteome</keyword>
<evidence type="ECO:0000256" key="1">
    <source>
        <dbReference type="SAM" id="MobiDB-lite"/>
    </source>
</evidence>
<gene>
    <name evidence="2" type="ORF">E8A74_30065</name>
</gene>
<name>A0A4U1J3R7_9BACT</name>
<organism evidence="2 3">
    <name type="scientific">Polyangium fumosum</name>
    <dbReference type="NCBI Taxonomy" id="889272"/>
    <lineage>
        <taxon>Bacteria</taxon>
        <taxon>Pseudomonadati</taxon>
        <taxon>Myxococcota</taxon>
        <taxon>Polyangia</taxon>
        <taxon>Polyangiales</taxon>
        <taxon>Polyangiaceae</taxon>
        <taxon>Polyangium</taxon>
    </lineage>
</organism>
<dbReference type="Proteomes" id="UP000309215">
    <property type="component" value="Unassembled WGS sequence"/>
</dbReference>
<feature type="region of interest" description="Disordered" evidence="1">
    <location>
        <begin position="149"/>
        <end position="168"/>
    </location>
</feature>
<protein>
    <submittedName>
        <fullName evidence="2">Uncharacterized protein</fullName>
    </submittedName>
</protein>
<reference evidence="2 3" key="1">
    <citation type="submission" date="2019-04" db="EMBL/GenBank/DDBJ databases">
        <authorList>
            <person name="Li Y."/>
            <person name="Wang J."/>
        </authorList>
    </citation>
    <scope>NUCLEOTIDE SEQUENCE [LARGE SCALE GENOMIC DNA]</scope>
    <source>
        <strain evidence="2 3">DSM 14668</strain>
    </source>
</reference>
<accession>A0A4U1J3R7</accession>
<evidence type="ECO:0000313" key="3">
    <source>
        <dbReference type="Proteomes" id="UP000309215"/>
    </source>
</evidence>
<dbReference type="RefSeq" id="WP_136932545.1">
    <property type="nucleotide sequence ID" value="NZ_SSMQ01000037.1"/>
</dbReference>
<dbReference type="OrthoDB" id="5512101at2"/>